<comment type="similarity">
    <text evidence="1">Belongs to the HupJ family.</text>
</comment>
<keyword evidence="5" id="KW-1185">Reference proteome</keyword>
<dbReference type="NCBIfam" id="TIGR03993">
    <property type="entry name" value="hydrog_HybE"/>
    <property type="match status" value="1"/>
</dbReference>
<dbReference type="InterPro" id="IPR038530">
    <property type="entry name" value="NiFe-hyd_HybE_sf"/>
</dbReference>
<dbReference type="KEGG" id="pnt:G5B91_13720"/>
<evidence type="ECO:0000313" key="5">
    <source>
        <dbReference type="Proteomes" id="UP000608450"/>
    </source>
</evidence>
<organism evidence="3 4">
    <name type="scientific">Pseudomonas nitroreducens</name>
    <dbReference type="NCBI Taxonomy" id="46680"/>
    <lineage>
        <taxon>Bacteria</taxon>
        <taxon>Pseudomonadati</taxon>
        <taxon>Pseudomonadota</taxon>
        <taxon>Gammaproteobacteria</taxon>
        <taxon>Pseudomonadales</taxon>
        <taxon>Pseudomonadaceae</taxon>
        <taxon>Pseudomonas</taxon>
    </lineage>
</organism>
<evidence type="ECO:0000313" key="2">
    <source>
        <dbReference type="EMBL" id="MBG6288723.1"/>
    </source>
</evidence>
<accession>A0A6G6IVY8</accession>
<reference evidence="3 4" key="1">
    <citation type="submission" date="2020-02" db="EMBL/GenBank/DDBJ databases">
        <title>Integrative conjugative elements (ICEs) and plasmids drive adaptation of Pseudomonas nitroreducens strain HBP1 to wastewater environment.</title>
        <authorList>
            <person name="Sentchilo V."/>
            <person name="Carraro N."/>
            <person name="Bertelli C."/>
            <person name="van der Meer J.R."/>
        </authorList>
    </citation>
    <scope>NUCLEOTIDE SEQUENCE [LARGE SCALE GENOMIC DNA]</scope>
    <source>
        <strain evidence="3 4">HBP1</strain>
    </source>
</reference>
<protein>
    <submittedName>
        <fullName evidence="3">[NiFe]-hydrogenase assembly chaperone HybE</fullName>
    </submittedName>
</protein>
<evidence type="ECO:0000313" key="3">
    <source>
        <dbReference type="EMBL" id="QIE87268.1"/>
    </source>
</evidence>
<dbReference type="Proteomes" id="UP000608450">
    <property type="component" value="Unassembled WGS sequence"/>
</dbReference>
<sequence>MTDPLARAEALAQRFREIADTRMRGLPLLNPALGVEAIDFAPQRLGPESNSGLLGILITPWCMNLVWLPDDTRNSPAEGITCEYALGGERLSFIGSVDERIGHYRSCSLFSPMFEFRDPQSARDMAHQILAALRRPPVEQPANPSRRGLFFRLAGARQ</sequence>
<proteinExistence type="inferred from homology"/>
<dbReference type="Proteomes" id="UP000501063">
    <property type="component" value="Chromosome"/>
</dbReference>
<evidence type="ECO:0000313" key="4">
    <source>
        <dbReference type="Proteomes" id="UP000501063"/>
    </source>
</evidence>
<reference evidence="2 5" key="2">
    <citation type="submission" date="2020-11" db="EMBL/GenBank/DDBJ databases">
        <title>Enhanced detection system for hospital associated transmission using whole genome sequencing surveillance.</title>
        <authorList>
            <person name="Harrison L.H."/>
            <person name="Van Tyne D."/>
            <person name="Marsh J.W."/>
            <person name="Griffith M.P."/>
            <person name="Snyder D.J."/>
            <person name="Cooper V.S."/>
            <person name="Mustapha M."/>
        </authorList>
    </citation>
    <scope>NUCLEOTIDE SEQUENCE [LARGE SCALE GENOMIC DNA]</scope>
    <source>
        <strain evidence="2 5">PSA00705</strain>
    </source>
</reference>
<dbReference type="EMBL" id="JADTFC010000034">
    <property type="protein sequence ID" value="MBG6288723.1"/>
    <property type="molecule type" value="Genomic_DNA"/>
</dbReference>
<dbReference type="EMBL" id="CP049140">
    <property type="protein sequence ID" value="QIE87268.1"/>
    <property type="molecule type" value="Genomic_DNA"/>
</dbReference>
<name>A0A6G6IVY8_PSENT</name>
<dbReference type="Pfam" id="PF11939">
    <property type="entry name" value="NiFe-hyd_HybE"/>
    <property type="match status" value="1"/>
</dbReference>
<gene>
    <name evidence="3" type="primary">hybE</name>
    <name evidence="3" type="ORF">G5B91_13720</name>
    <name evidence="2" type="ORF">I5I61_14820</name>
</gene>
<dbReference type="InterPro" id="IPR023994">
    <property type="entry name" value="NiFe-hyd_HybE"/>
</dbReference>
<dbReference type="RefSeq" id="WP_037006499.1">
    <property type="nucleotide sequence ID" value="NZ_CP049140.1"/>
</dbReference>
<dbReference type="AlphaFoldDB" id="A0A6G6IVY8"/>
<evidence type="ECO:0000256" key="1">
    <source>
        <dbReference type="ARBA" id="ARBA00006532"/>
    </source>
</evidence>
<dbReference type="Gene3D" id="3.30.1460.40">
    <property type="entry name" value="[NiFe]-hydrogenase assembly chaperone, HybE"/>
    <property type="match status" value="1"/>
</dbReference>